<name>U4PUC2_9HYPH</name>
<dbReference type="KEGG" id="rir:BN877_I1776"/>
<organism evidence="1 2">
    <name type="scientific">Agrobacterium pusense</name>
    <dbReference type="NCBI Taxonomy" id="648995"/>
    <lineage>
        <taxon>Bacteria</taxon>
        <taxon>Pseudomonadati</taxon>
        <taxon>Pseudomonadota</taxon>
        <taxon>Alphaproteobacteria</taxon>
        <taxon>Hyphomicrobiales</taxon>
        <taxon>Rhizobiaceae</taxon>
        <taxon>Rhizobium/Agrobacterium group</taxon>
        <taxon>Agrobacterium</taxon>
    </lineage>
</organism>
<evidence type="ECO:0000313" key="1">
    <source>
        <dbReference type="EMBL" id="CDI08673.1"/>
    </source>
</evidence>
<proteinExistence type="predicted"/>
<reference evidence="1 2" key="1">
    <citation type="journal article" date="2013" name="Genome Announc.">
        <title>Complete Genome Sequence of the Sesbania Symbiont and Rice Growth-Promoting Endophyte Rhizobium sp. Strain IRBG74.</title>
        <authorList>
            <person name="Crook M.B."/>
            <person name="Mitra S."/>
            <person name="Ane J.M."/>
            <person name="Sadowsky M.J."/>
            <person name="Gyaneshwar P."/>
        </authorList>
    </citation>
    <scope>NUCLEOTIDE SEQUENCE [LARGE SCALE GENOMIC DNA]</scope>
    <source>
        <strain evidence="1 2">IRBG74</strain>
    </source>
</reference>
<evidence type="ECO:0000313" key="2">
    <source>
        <dbReference type="Proteomes" id="UP000016944"/>
    </source>
</evidence>
<gene>
    <name evidence="1" type="ORF">BN877_I1776</name>
</gene>
<dbReference type="EMBL" id="HG518322">
    <property type="protein sequence ID" value="CDI08673.1"/>
    <property type="molecule type" value="Genomic_DNA"/>
</dbReference>
<sequence>MRDMRAALDRIERVLAERERKVLASLVARHPEAALRNLDEGETQ</sequence>
<dbReference type="Proteomes" id="UP000016944">
    <property type="component" value="Chromosome I"/>
</dbReference>
<protein>
    <submittedName>
        <fullName evidence="1">Uncharacterized protein</fullName>
    </submittedName>
</protein>
<dbReference type="PATRIC" id="fig|424182.3.peg.1763"/>
<accession>U4PUC2</accession>
<dbReference type="AlphaFoldDB" id="U4PUC2"/>
<dbReference type="HOGENOM" id="CLU_3221202_0_0_5"/>